<feature type="compositionally biased region" description="Polar residues" evidence="1">
    <location>
        <begin position="1"/>
        <end position="10"/>
    </location>
</feature>
<keyword evidence="3" id="KW-1185">Reference proteome</keyword>
<dbReference type="AlphaFoldDB" id="A0A813U389"/>
<protein>
    <submittedName>
        <fullName evidence="2">Uncharacterized protein</fullName>
    </submittedName>
</protein>
<name>A0A813U389_9BILA</name>
<dbReference type="EMBL" id="CAJNOC010000971">
    <property type="protein sequence ID" value="CAF0822686.1"/>
    <property type="molecule type" value="Genomic_DNA"/>
</dbReference>
<comment type="caution">
    <text evidence="2">The sequence shown here is derived from an EMBL/GenBank/DDBJ whole genome shotgun (WGS) entry which is preliminary data.</text>
</comment>
<dbReference type="Proteomes" id="UP000663879">
    <property type="component" value="Unassembled WGS sequence"/>
</dbReference>
<proteinExistence type="predicted"/>
<feature type="region of interest" description="Disordered" evidence="1">
    <location>
        <begin position="1"/>
        <end position="58"/>
    </location>
</feature>
<organism evidence="2 3">
    <name type="scientific">Brachionus calyciflorus</name>
    <dbReference type="NCBI Taxonomy" id="104777"/>
    <lineage>
        <taxon>Eukaryota</taxon>
        <taxon>Metazoa</taxon>
        <taxon>Spiralia</taxon>
        <taxon>Gnathifera</taxon>
        <taxon>Rotifera</taxon>
        <taxon>Eurotatoria</taxon>
        <taxon>Monogononta</taxon>
        <taxon>Pseudotrocha</taxon>
        <taxon>Ploima</taxon>
        <taxon>Brachionidae</taxon>
        <taxon>Brachionus</taxon>
    </lineage>
</organism>
<reference evidence="2" key="1">
    <citation type="submission" date="2021-02" db="EMBL/GenBank/DDBJ databases">
        <authorList>
            <person name="Nowell W R."/>
        </authorList>
    </citation>
    <scope>NUCLEOTIDE SEQUENCE</scope>
    <source>
        <strain evidence="2">Ploen Becks lab</strain>
    </source>
</reference>
<gene>
    <name evidence="2" type="ORF">OXX778_LOCUS7553</name>
</gene>
<sequence>MNETSISYDSEITDEDEVENSQQENNDQKNEKLIIKKTDDSDQQKKREENTTKKKLEEAEKAEIMASIRNEGNLYEENEIEAEVNRRLRIKNMERKQNIPLYIITKKNNTYTDIKNLESKLSAASNEELVDKRH</sequence>
<accession>A0A813U389</accession>
<evidence type="ECO:0000313" key="2">
    <source>
        <dbReference type="EMBL" id="CAF0822686.1"/>
    </source>
</evidence>
<feature type="compositionally biased region" description="Basic and acidic residues" evidence="1">
    <location>
        <begin position="26"/>
        <end position="58"/>
    </location>
</feature>
<evidence type="ECO:0000313" key="3">
    <source>
        <dbReference type="Proteomes" id="UP000663879"/>
    </source>
</evidence>
<evidence type="ECO:0000256" key="1">
    <source>
        <dbReference type="SAM" id="MobiDB-lite"/>
    </source>
</evidence>